<protein>
    <submittedName>
        <fullName evidence="1">Uncharacterized protein</fullName>
    </submittedName>
</protein>
<dbReference type="AlphaFoldDB" id="A0A2V3A2S0"/>
<dbReference type="EMBL" id="QGTW01000003">
    <property type="protein sequence ID" value="PWW30547.1"/>
    <property type="molecule type" value="Genomic_DNA"/>
</dbReference>
<evidence type="ECO:0000313" key="2">
    <source>
        <dbReference type="Proteomes" id="UP000247150"/>
    </source>
</evidence>
<accession>A0A2V3A2S0</accession>
<evidence type="ECO:0000313" key="1">
    <source>
        <dbReference type="EMBL" id="PWW30547.1"/>
    </source>
</evidence>
<organism evidence="1 2">
    <name type="scientific">Cytobacillus oceanisediminis</name>
    <dbReference type="NCBI Taxonomy" id="665099"/>
    <lineage>
        <taxon>Bacteria</taxon>
        <taxon>Bacillati</taxon>
        <taxon>Bacillota</taxon>
        <taxon>Bacilli</taxon>
        <taxon>Bacillales</taxon>
        <taxon>Bacillaceae</taxon>
        <taxon>Cytobacillus</taxon>
    </lineage>
</organism>
<gene>
    <name evidence="1" type="ORF">DFO73_103440</name>
</gene>
<proteinExistence type="predicted"/>
<comment type="caution">
    <text evidence="1">The sequence shown here is derived from an EMBL/GenBank/DDBJ whole genome shotgun (WGS) entry which is preliminary data.</text>
</comment>
<reference evidence="1 2" key="1">
    <citation type="submission" date="2018-05" db="EMBL/GenBank/DDBJ databases">
        <title>Freshwater and sediment microbial communities from various areas in North America, analyzing microbe dynamics in response to fracking.</title>
        <authorList>
            <person name="Lamendella R."/>
        </authorList>
    </citation>
    <scope>NUCLEOTIDE SEQUENCE [LARGE SCALE GENOMIC DNA]</scope>
    <source>
        <strain evidence="1 2">15_TX</strain>
    </source>
</reference>
<dbReference type="Proteomes" id="UP000247150">
    <property type="component" value="Unassembled WGS sequence"/>
</dbReference>
<name>A0A2V3A2S0_9BACI</name>
<dbReference type="RefSeq" id="WP_110064404.1">
    <property type="nucleotide sequence ID" value="NZ_QGTW01000003.1"/>
</dbReference>
<sequence>MSLIKSLSNAGHYSIESLLLSEGFQKVGDSYCLKIVTDTVTISIAVDNKLMKIAYKRKGDASYIQYGSLFYHYICFFERYAMLLEIVDKLLNKDLD</sequence>